<dbReference type="InterPro" id="IPR013107">
    <property type="entry name" value="Acyl-CoA_DH_C"/>
</dbReference>
<dbReference type="Gene3D" id="1.20.140.10">
    <property type="entry name" value="Butyryl-CoA Dehydrogenase, subunit A, domain 3"/>
    <property type="match status" value="1"/>
</dbReference>
<geneLocation type="plasmid" evidence="3 4">
    <name>pAtK84c</name>
</geneLocation>
<gene>
    <name evidence="3" type="ordered locus">Arad_12411</name>
</gene>
<sequence length="428" mass="45316">MNLLGFPWIMAQVVVTRKLIDRAMTLAARAHSEFPLPVVLNSPELERFLEHVKAGASERDRNRQLPFDVVALIRQNRIGAIRLPLSAGGAGASFRQLLAFVVELAAADPNVAHILRNHFCFVELFAQPRVANSEKWTKLVAGGSIFGLAAGELGVTVGAGLVSTTISREPSGLRVNGAKCYSTGSLYSDHILVRAAWEDGPKASVILPTDRKGVTIEDDWDGIGQRLTGSGSTFLKDVVAHDEEIFPDAPEEGYRPAYSTTLGHLIVTAIAAGVVRAAAAEAKDLIARRKRGFAHAPTPEPTQDPILLQTLGEISSAAFAAEAIVLAAADALDAVDAVVGSGKRADDEAHAAALAASKAKVVVDGLALRAASSIFDVGGASATSRAENLDRHWRNIRTLISHNPASYKALAVGALELHSTPLPDNGFF</sequence>
<dbReference type="HOGENOM" id="CLU_018204_10_0_5"/>
<evidence type="ECO:0000313" key="4">
    <source>
        <dbReference type="Proteomes" id="UP000001600"/>
    </source>
</evidence>
<dbReference type="Gene3D" id="1.10.540.10">
    <property type="entry name" value="Acyl-CoA dehydrogenase/oxidase, N-terminal domain"/>
    <property type="match status" value="1"/>
</dbReference>
<dbReference type="KEGG" id="ara:Arad_12411"/>
<dbReference type="GO" id="GO:0008470">
    <property type="term" value="F:3-methylbutanoyl-CoA dehydrogenase activity"/>
    <property type="evidence" value="ECO:0007669"/>
    <property type="project" value="TreeGrafter"/>
</dbReference>
<dbReference type="Pfam" id="PF08028">
    <property type="entry name" value="Acyl-CoA_dh_2"/>
    <property type="match status" value="1"/>
</dbReference>
<dbReference type="SUPFAM" id="SSF56645">
    <property type="entry name" value="Acyl-CoA dehydrogenase NM domain-like"/>
    <property type="match status" value="1"/>
</dbReference>
<dbReference type="GO" id="GO:0006552">
    <property type="term" value="P:L-leucine catabolic process"/>
    <property type="evidence" value="ECO:0007669"/>
    <property type="project" value="TreeGrafter"/>
</dbReference>
<dbReference type="InterPro" id="IPR046373">
    <property type="entry name" value="Acyl-CoA_Oxase/DH_mid-dom_sf"/>
</dbReference>
<dbReference type="Proteomes" id="UP000001600">
    <property type="component" value="Plasmid pAtK84c"/>
</dbReference>
<evidence type="ECO:0000256" key="1">
    <source>
        <dbReference type="ARBA" id="ARBA00023002"/>
    </source>
</evidence>
<dbReference type="PIRSF" id="PIRSF016578">
    <property type="entry name" value="HsaA"/>
    <property type="match status" value="1"/>
</dbReference>
<dbReference type="EMBL" id="CP000631">
    <property type="protein sequence ID" value="ACM31385.1"/>
    <property type="molecule type" value="Genomic_DNA"/>
</dbReference>
<dbReference type="GO" id="GO:0050660">
    <property type="term" value="F:flavin adenine dinucleotide binding"/>
    <property type="evidence" value="ECO:0007669"/>
    <property type="project" value="InterPro"/>
</dbReference>
<dbReference type="PANTHER" id="PTHR43884">
    <property type="entry name" value="ACYL-COA DEHYDROGENASE"/>
    <property type="match status" value="1"/>
</dbReference>
<dbReference type="InterPro" id="IPR036250">
    <property type="entry name" value="AcylCo_DH-like_C"/>
</dbReference>
<dbReference type="PANTHER" id="PTHR43884:SF12">
    <property type="entry name" value="ISOVALERYL-COA DEHYDROGENASE, MITOCHONDRIAL-RELATED"/>
    <property type="match status" value="1"/>
</dbReference>
<evidence type="ECO:0000259" key="2">
    <source>
        <dbReference type="Pfam" id="PF08028"/>
    </source>
</evidence>
<proteinExistence type="predicted"/>
<organism evidence="3 4">
    <name type="scientific">Rhizobium rhizogenes (strain K84 / ATCC BAA-868)</name>
    <name type="common">Agrobacterium radiobacter</name>
    <dbReference type="NCBI Taxonomy" id="311403"/>
    <lineage>
        <taxon>Bacteria</taxon>
        <taxon>Pseudomonadati</taxon>
        <taxon>Pseudomonadota</taxon>
        <taxon>Alphaproteobacteria</taxon>
        <taxon>Hyphomicrobiales</taxon>
        <taxon>Rhizobiaceae</taxon>
        <taxon>Rhizobium/Agrobacterium group</taxon>
        <taxon>Rhizobium</taxon>
    </lineage>
</organism>
<protein>
    <submittedName>
        <fullName evidence="3">Acyl-CoA dehydrogenase</fullName>
    </submittedName>
</protein>
<dbReference type="InterPro" id="IPR037069">
    <property type="entry name" value="AcylCoA_DH/ox_N_sf"/>
</dbReference>
<reference evidence="3 4" key="1">
    <citation type="journal article" date="2009" name="J. Bacteriol.">
        <title>Genome sequences of three Agrobacterium biovars help elucidate the evolution of multichromosome genomes in bacteria.</title>
        <authorList>
            <person name="Slater S.C."/>
            <person name="Goldman B.S."/>
            <person name="Goodner B."/>
            <person name="Setubal J.C."/>
            <person name="Farrand S.K."/>
            <person name="Nester E.W."/>
            <person name="Burr T.J."/>
            <person name="Banta L."/>
            <person name="Dickerman A.W."/>
            <person name="Paulsen I."/>
            <person name="Otten L."/>
            <person name="Suen G."/>
            <person name="Welch R."/>
            <person name="Almeida N.F."/>
            <person name="Arnold F."/>
            <person name="Burton O.T."/>
            <person name="Du Z."/>
            <person name="Ewing A."/>
            <person name="Godsy E."/>
            <person name="Heisel S."/>
            <person name="Houmiel K.L."/>
            <person name="Jhaveri J."/>
            <person name="Lu J."/>
            <person name="Miller N.M."/>
            <person name="Norton S."/>
            <person name="Chen Q."/>
            <person name="Phoolcharoen W."/>
            <person name="Ohlin V."/>
            <person name="Ondrusek D."/>
            <person name="Pride N."/>
            <person name="Stricklin S.L."/>
            <person name="Sun J."/>
            <person name="Wheeler C."/>
            <person name="Wilson L."/>
            <person name="Zhu H."/>
            <person name="Wood D.W."/>
        </authorList>
    </citation>
    <scope>NUCLEOTIDE SEQUENCE [LARGE SCALE GENOMIC DNA]</scope>
    <source>
        <strain evidence="4">K84 / ATCC BAA-868</strain>
        <plasmid evidence="3 4">pAtK84c</plasmid>
    </source>
</reference>
<dbReference type="InterPro" id="IPR009100">
    <property type="entry name" value="AcylCoA_DH/oxidase_NM_dom_sf"/>
</dbReference>
<dbReference type="SUPFAM" id="SSF47203">
    <property type="entry name" value="Acyl-CoA dehydrogenase C-terminal domain-like"/>
    <property type="match status" value="1"/>
</dbReference>
<keyword evidence="1" id="KW-0560">Oxidoreductase</keyword>
<name>B9JQG6_RHIR8</name>
<feature type="domain" description="Acyl-CoA dehydrogenase C-terminal" evidence="2">
    <location>
        <begin position="266"/>
        <end position="403"/>
    </location>
</feature>
<evidence type="ECO:0000313" key="3">
    <source>
        <dbReference type="EMBL" id="ACM31385.1"/>
    </source>
</evidence>
<dbReference type="Gene3D" id="2.40.110.10">
    <property type="entry name" value="Butyryl-CoA Dehydrogenase, subunit A, domain 2"/>
    <property type="match status" value="1"/>
</dbReference>
<accession>B9JQG6</accession>
<keyword evidence="3" id="KW-0614">Plasmid</keyword>
<dbReference type="AlphaFoldDB" id="B9JQG6"/>